<keyword evidence="4" id="KW-0449">Lipoprotein</keyword>
<comment type="subcellular location">
    <subcellularLocation>
        <location evidence="1">Membrane</location>
        <topology evidence="1">Peripheral membrane protein</topology>
    </subcellularLocation>
</comment>
<evidence type="ECO:0000256" key="1">
    <source>
        <dbReference type="ARBA" id="ARBA00004170"/>
    </source>
</evidence>
<keyword evidence="4" id="KW-0636">Prenylation</keyword>
<keyword evidence="3" id="KW-0479">Metal-binding</keyword>
<dbReference type="AlphaFoldDB" id="A0A484LKB9"/>
<evidence type="ECO:0000256" key="4">
    <source>
        <dbReference type="ARBA" id="ARBA00023289"/>
    </source>
</evidence>
<dbReference type="InterPro" id="IPR036163">
    <property type="entry name" value="HMA_dom_sf"/>
</dbReference>
<protein>
    <recommendedName>
        <fullName evidence="6">HMA domain-containing protein</fullName>
    </recommendedName>
</protein>
<evidence type="ECO:0000313" key="7">
    <source>
        <dbReference type="EMBL" id="VFQ76850.1"/>
    </source>
</evidence>
<dbReference type="PANTHER" id="PTHR45868">
    <property type="entry name" value="HEAVY METAL-ASSOCIATED ISOPRENYLATED PLANT PROTEIN 33-RELATED"/>
    <property type="match status" value="1"/>
</dbReference>
<reference evidence="7 8" key="1">
    <citation type="submission" date="2018-04" db="EMBL/GenBank/DDBJ databases">
        <authorList>
            <person name="Vogel A."/>
        </authorList>
    </citation>
    <scope>NUCLEOTIDE SEQUENCE [LARGE SCALE GENOMIC DNA]</scope>
</reference>
<dbReference type="InterPro" id="IPR006121">
    <property type="entry name" value="HMA_dom"/>
</dbReference>
<dbReference type="OrthoDB" id="1110082at2759"/>
<dbReference type="PANTHER" id="PTHR45868:SF47">
    <property type="entry name" value="HEAVY METAL-ASSOCIATED ISOPRENYLATED PLANT PROTEIN 42"/>
    <property type="match status" value="1"/>
</dbReference>
<dbReference type="EMBL" id="OOIL02001569">
    <property type="protein sequence ID" value="VFQ76850.1"/>
    <property type="molecule type" value="Genomic_DNA"/>
</dbReference>
<dbReference type="Gene3D" id="3.30.70.100">
    <property type="match status" value="1"/>
</dbReference>
<keyword evidence="8" id="KW-1185">Reference proteome</keyword>
<gene>
    <name evidence="7" type="ORF">CCAM_LOCUS18626</name>
</gene>
<evidence type="ECO:0000256" key="5">
    <source>
        <dbReference type="ARBA" id="ARBA00024045"/>
    </source>
</evidence>
<evidence type="ECO:0000313" key="8">
    <source>
        <dbReference type="Proteomes" id="UP000595140"/>
    </source>
</evidence>
<keyword evidence="2" id="KW-0488">Methylation</keyword>
<evidence type="ECO:0000259" key="6">
    <source>
        <dbReference type="PROSITE" id="PS50846"/>
    </source>
</evidence>
<evidence type="ECO:0000256" key="2">
    <source>
        <dbReference type="ARBA" id="ARBA00022481"/>
    </source>
</evidence>
<feature type="domain" description="HMA" evidence="6">
    <location>
        <begin position="71"/>
        <end position="135"/>
    </location>
</feature>
<evidence type="ECO:0000256" key="3">
    <source>
        <dbReference type="ARBA" id="ARBA00022723"/>
    </source>
</evidence>
<comment type="similarity">
    <text evidence="5">Belongs to the HIPP family.</text>
</comment>
<accession>A0A484LKB9</accession>
<proteinExistence type="inferred from homology"/>
<dbReference type="GO" id="GO:0009626">
    <property type="term" value="P:plant-type hypersensitive response"/>
    <property type="evidence" value="ECO:0007669"/>
    <property type="project" value="UniProtKB-KW"/>
</dbReference>
<sequence length="301" mass="33139">MGWLPSSFCWCAIRPLDEPFLSWRPIDKHLPPVPSCERGGEWSAFDEFQRSFVYHKHSIKLAIIMEQESSDHVCVLKVDVNCCFGCRTKLKKTLLKRPDVFSVKYDSITKWATVRCNCEPSVLVESIKKMGKLAKVVDPAQFHASAGDNNKSDHNNNGSKCCDSRGKNESQACSGGDDGCFKRSGGSKTEKHACAPPPPVDESICRDQFCKLHRRPGNGLDGSVFWNQAGPIGPSFGVPPQPYPPPPSYGYYGHPGVMPPPQPPGYGLYPAAIQMGTPGARLEFPFSSLYDQNPTQGCNTK</sequence>
<name>A0A484LKB9_9ASTE</name>
<dbReference type="PROSITE" id="PS50846">
    <property type="entry name" value="HMA_2"/>
    <property type="match status" value="1"/>
</dbReference>
<dbReference type="GO" id="GO:0016020">
    <property type="term" value="C:membrane"/>
    <property type="evidence" value="ECO:0007669"/>
    <property type="project" value="UniProtKB-SubCell"/>
</dbReference>
<dbReference type="SUPFAM" id="SSF55008">
    <property type="entry name" value="HMA, heavy metal-associated domain"/>
    <property type="match status" value="1"/>
</dbReference>
<dbReference type="Proteomes" id="UP000595140">
    <property type="component" value="Unassembled WGS sequence"/>
</dbReference>
<dbReference type="GO" id="GO:0046872">
    <property type="term" value="F:metal ion binding"/>
    <property type="evidence" value="ECO:0007669"/>
    <property type="project" value="UniProtKB-KW"/>
</dbReference>
<organism evidence="7 8">
    <name type="scientific">Cuscuta campestris</name>
    <dbReference type="NCBI Taxonomy" id="132261"/>
    <lineage>
        <taxon>Eukaryota</taxon>
        <taxon>Viridiplantae</taxon>
        <taxon>Streptophyta</taxon>
        <taxon>Embryophyta</taxon>
        <taxon>Tracheophyta</taxon>
        <taxon>Spermatophyta</taxon>
        <taxon>Magnoliopsida</taxon>
        <taxon>eudicotyledons</taxon>
        <taxon>Gunneridae</taxon>
        <taxon>Pentapetalae</taxon>
        <taxon>asterids</taxon>
        <taxon>lamiids</taxon>
        <taxon>Solanales</taxon>
        <taxon>Convolvulaceae</taxon>
        <taxon>Cuscuteae</taxon>
        <taxon>Cuscuta</taxon>
        <taxon>Cuscuta subgen. Grammica</taxon>
        <taxon>Cuscuta sect. Cleistogrammica</taxon>
    </lineage>
</organism>